<dbReference type="SMART" id="SM00028">
    <property type="entry name" value="TPR"/>
    <property type="match status" value="4"/>
</dbReference>
<comment type="function">
    <text evidence="6">Axonemal protein which is implicated in axonemal and/or peri-axonemal structure assembly and regulates flagellum assembly and beating and therefore sperm motility.</text>
</comment>
<name>A0ABM0GV02_SACKO</name>
<evidence type="ECO:0000256" key="2">
    <source>
        <dbReference type="ARBA" id="ARBA00022490"/>
    </source>
</evidence>
<reference evidence="9 10" key="1">
    <citation type="submission" date="2025-05" db="UniProtKB">
        <authorList>
            <consortium name="RefSeq"/>
        </authorList>
    </citation>
    <scope>IDENTIFICATION</scope>
    <source>
        <tissue evidence="9 10">Testes</tissue>
    </source>
</reference>
<dbReference type="InterPro" id="IPR051476">
    <property type="entry name" value="Bac_ResReg_Asp_Phosphatase"/>
</dbReference>
<feature type="region of interest" description="Disordered" evidence="7">
    <location>
        <begin position="1"/>
        <end position="58"/>
    </location>
</feature>
<proteinExistence type="predicted"/>
<feature type="compositionally biased region" description="Basic and acidic residues" evidence="7">
    <location>
        <begin position="471"/>
        <end position="504"/>
    </location>
</feature>
<keyword evidence="4" id="KW-0802">TPR repeat</keyword>
<evidence type="ECO:0000256" key="3">
    <source>
        <dbReference type="ARBA" id="ARBA00022737"/>
    </source>
</evidence>
<dbReference type="RefSeq" id="XP_006820389.1">
    <property type="nucleotide sequence ID" value="XM_006820326.1"/>
</dbReference>
<organism evidence="8 9">
    <name type="scientific">Saccoglossus kowalevskii</name>
    <name type="common">Acorn worm</name>
    <dbReference type="NCBI Taxonomy" id="10224"/>
    <lineage>
        <taxon>Eukaryota</taxon>
        <taxon>Metazoa</taxon>
        <taxon>Hemichordata</taxon>
        <taxon>Enteropneusta</taxon>
        <taxon>Harrimaniidae</taxon>
        <taxon>Saccoglossus</taxon>
    </lineage>
</organism>
<comment type="subcellular location">
    <subcellularLocation>
        <location evidence="1">Cytoplasm</location>
    </subcellularLocation>
</comment>
<evidence type="ECO:0000313" key="8">
    <source>
        <dbReference type="Proteomes" id="UP000694865"/>
    </source>
</evidence>
<evidence type="ECO:0000313" key="9">
    <source>
        <dbReference type="RefSeq" id="XP_002737930.1"/>
    </source>
</evidence>
<dbReference type="PANTHER" id="PTHR46630">
    <property type="entry name" value="TETRATRICOPEPTIDE REPEAT PROTEIN 29"/>
    <property type="match status" value="1"/>
</dbReference>
<keyword evidence="3" id="KW-0677">Repeat</keyword>
<dbReference type="InterPro" id="IPR011990">
    <property type="entry name" value="TPR-like_helical_dom_sf"/>
</dbReference>
<dbReference type="PANTHER" id="PTHR46630:SF1">
    <property type="entry name" value="TETRATRICOPEPTIDE REPEAT PROTEIN 29"/>
    <property type="match status" value="1"/>
</dbReference>
<dbReference type="RefSeq" id="XP_002737930.1">
    <property type="nucleotide sequence ID" value="XM_002737884.2"/>
</dbReference>
<evidence type="ECO:0000313" key="10">
    <source>
        <dbReference type="RefSeq" id="XP_006820389.1"/>
    </source>
</evidence>
<evidence type="ECO:0000256" key="7">
    <source>
        <dbReference type="SAM" id="MobiDB-lite"/>
    </source>
</evidence>
<feature type="compositionally biased region" description="Polar residues" evidence="7">
    <location>
        <begin position="19"/>
        <end position="44"/>
    </location>
</feature>
<dbReference type="InterPro" id="IPR019734">
    <property type="entry name" value="TPR_rpt"/>
</dbReference>
<dbReference type="SUPFAM" id="SSF48452">
    <property type="entry name" value="TPR-like"/>
    <property type="match status" value="1"/>
</dbReference>
<dbReference type="GeneID" id="100376125"/>
<evidence type="ECO:0000256" key="1">
    <source>
        <dbReference type="ARBA" id="ARBA00004496"/>
    </source>
</evidence>
<keyword evidence="2" id="KW-0963">Cytoplasm</keyword>
<evidence type="ECO:0000256" key="6">
    <source>
        <dbReference type="ARBA" id="ARBA00044739"/>
    </source>
</evidence>
<keyword evidence="8" id="KW-1185">Reference proteome</keyword>
<accession>A0ABM0GV02</accession>
<gene>
    <name evidence="9 10" type="primary">LOC100376125</name>
</gene>
<feature type="region of interest" description="Disordered" evidence="7">
    <location>
        <begin position="458"/>
        <end position="504"/>
    </location>
</feature>
<sequence>MAAPLPAIPPGQGHGPGLQTIQQHRVPSPPSKISTGSISRSTYRPGQRLIGKREREQQAKQQMLRAKQPDLSHMDTARYRNTYFHTLCVEMLKDGFHRSFSELFALIKRQKAEREAAGPDSLIWNLTLLEDEYEKLDKLKQYLTEAEAALRLSNMEAVYTAQHKLAEYFKAIEDYWLSDHFYTLCLDTSLQIKGDGRRKEAEANCNMGLGYEHNRVYDKAAEHFETFYKLCSRNKSWRTTDGGSLHAMSCDHLMRLYTTMAENFQKAEKKDLQQAIQYLLKAFEMAKESGDTAKEGVSSYKLGLAYKDIGDPETALMYHEGYMEICKQLGDQEGMGKSCEAIAAAYESQGKAEDAIRYLEMFVEVAEKSKQEKALGRASACLGTIYNIQGQYLKAAEYFGKAYNIARSTGDNLGTSETRVHYGIASAHRILLNYTDCVEKPSKKRLEALILYKNGRGEQFAEPVKDSPPPKVEEKKEEKKEEEKKEEKSENKEEEKTEENEKKD</sequence>
<evidence type="ECO:0000256" key="4">
    <source>
        <dbReference type="ARBA" id="ARBA00022803"/>
    </source>
</evidence>
<dbReference type="Proteomes" id="UP000694865">
    <property type="component" value="Unplaced"/>
</dbReference>
<dbReference type="Gene3D" id="1.25.40.10">
    <property type="entry name" value="Tetratricopeptide repeat domain"/>
    <property type="match status" value="1"/>
</dbReference>
<protein>
    <recommendedName>
        <fullName evidence="5">Tetratricopeptide repeat protein 29</fullName>
    </recommendedName>
</protein>
<evidence type="ECO:0000256" key="5">
    <source>
        <dbReference type="ARBA" id="ARBA00040665"/>
    </source>
</evidence>